<feature type="site" description="Transition state stabilizer" evidence="8">
    <location>
        <position position="124"/>
    </location>
</feature>
<dbReference type="InterPro" id="IPR038107">
    <property type="entry name" value="Glycos_transf_N_sf"/>
</dbReference>
<comment type="function">
    <text evidence="9">Involved in lipopolysaccharide (LPS) biosynthesis. Catalyzes the transfer of 3-deoxy-D-manno-octulosonate (Kdo) residue(s) from CMP-Kdo to lipid IV(A), the tetraacyldisaccharide-1,4'-bisphosphate precursor of lipid A.</text>
</comment>
<feature type="active site" description="Proton acceptor" evidence="7">
    <location>
        <position position="57"/>
    </location>
</feature>
<evidence type="ECO:0000256" key="4">
    <source>
        <dbReference type="ARBA" id="ARBA00022679"/>
    </source>
</evidence>
<evidence type="ECO:0000256" key="9">
    <source>
        <dbReference type="RuleBase" id="RU365103"/>
    </source>
</evidence>
<dbReference type="AlphaFoldDB" id="E7C4L8"/>
<dbReference type="SUPFAM" id="SSF53756">
    <property type="entry name" value="UDP-Glycosyltransferase/glycogen phosphorylase"/>
    <property type="match status" value="1"/>
</dbReference>
<reference evidence="11" key="1">
    <citation type="submission" date="2010-01" db="EMBL/GenBank/DDBJ databases">
        <title>Genome fragments of uncultured bacteria from the North Pacific subtropical Gyre.</title>
        <authorList>
            <person name="Pham V.D."/>
            <person name="Delong E.F."/>
        </authorList>
    </citation>
    <scope>NUCLEOTIDE SEQUENCE</scope>
</reference>
<evidence type="ECO:0000256" key="6">
    <source>
        <dbReference type="ARBA" id="ARBA00049183"/>
    </source>
</evidence>
<dbReference type="PANTHER" id="PTHR42755">
    <property type="entry name" value="3-DEOXY-MANNO-OCTULOSONATE CYTIDYLYLTRANSFERASE"/>
    <property type="match status" value="1"/>
</dbReference>
<dbReference type="InterPro" id="IPR039901">
    <property type="entry name" value="Kdotransferase"/>
</dbReference>
<name>E7C4L8_9BACT</name>
<dbReference type="Pfam" id="PF04413">
    <property type="entry name" value="Glycos_transf_N"/>
    <property type="match status" value="1"/>
</dbReference>
<evidence type="ECO:0000256" key="1">
    <source>
        <dbReference type="ARBA" id="ARBA00004713"/>
    </source>
</evidence>
<feature type="domain" description="3-deoxy-D-manno-octulosonic-acid transferase N-terminal" evidence="10">
    <location>
        <begin position="26"/>
        <end position="204"/>
    </location>
</feature>
<dbReference type="GO" id="GO:0009244">
    <property type="term" value="P:lipopolysaccharide core region biosynthetic process"/>
    <property type="evidence" value="ECO:0007669"/>
    <property type="project" value="UniProtKB-UniRule"/>
</dbReference>
<evidence type="ECO:0000256" key="2">
    <source>
        <dbReference type="ARBA" id="ARBA00012621"/>
    </source>
</evidence>
<evidence type="ECO:0000256" key="8">
    <source>
        <dbReference type="PIRSR" id="PIRSR639901-2"/>
    </source>
</evidence>
<protein>
    <recommendedName>
        <fullName evidence="3 9">3-deoxy-D-manno-octulosonic acid transferase</fullName>
        <shortName evidence="9">Kdo transferase</shortName>
        <ecNumber evidence="2 9">2.4.99.12</ecNumber>
    </recommendedName>
    <alternativeName>
        <fullName evidence="5 9">Lipid IV(A) 3-deoxy-D-manno-octulosonic acid transferase</fullName>
    </alternativeName>
</protein>
<dbReference type="GO" id="GO:0009245">
    <property type="term" value="P:lipid A biosynthetic process"/>
    <property type="evidence" value="ECO:0007669"/>
    <property type="project" value="TreeGrafter"/>
</dbReference>
<evidence type="ECO:0000256" key="7">
    <source>
        <dbReference type="PIRSR" id="PIRSR639901-1"/>
    </source>
</evidence>
<comment type="similarity">
    <text evidence="9">Belongs to the glycosyltransferase group 1 family.</text>
</comment>
<dbReference type="EMBL" id="GU567984">
    <property type="protein sequence ID" value="ADI22392.1"/>
    <property type="molecule type" value="Genomic_DNA"/>
</dbReference>
<evidence type="ECO:0000256" key="5">
    <source>
        <dbReference type="ARBA" id="ARBA00031445"/>
    </source>
</evidence>
<keyword evidence="4 9" id="KW-0808">Transferase</keyword>
<evidence type="ECO:0000259" key="10">
    <source>
        <dbReference type="Pfam" id="PF04413"/>
    </source>
</evidence>
<dbReference type="UniPathway" id="UPA00958"/>
<proteinExistence type="inferred from homology"/>
<evidence type="ECO:0000256" key="3">
    <source>
        <dbReference type="ARBA" id="ARBA00019077"/>
    </source>
</evidence>
<dbReference type="Gene3D" id="3.40.50.2000">
    <property type="entry name" value="Glycogen Phosphorylase B"/>
    <property type="match status" value="1"/>
</dbReference>
<evidence type="ECO:0000313" key="11">
    <source>
        <dbReference type="EMBL" id="ADI22392.1"/>
    </source>
</evidence>
<comment type="catalytic activity">
    <reaction evidence="6 9">
        <text>lipid IVA (E. coli) + CMP-3-deoxy-beta-D-manno-octulosonate = alpha-Kdo-(2-&gt;6)-lipid IVA (E. coli) + CMP + H(+)</text>
        <dbReference type="Rhea" id="RHEA:28066"/>
        <dbReference type="ChEBI" id="CHEBI:15378"/>
        <dbReference type="ChEBI" id="CHEBI:58603"/>
        <dbReference type="ChEBI" id="CHEBI:60364"/>
        <dbReference type="ChEBI" id="CHEBI:60377"/>
        <dbReference type="ChEBI" id="CHEBI:85987"/>
        <dbReference type="EC" id="2.4.99.12"/>
    </reaction>
</comment>
<keyword evidence="9" id="KW-0448">Lipopolysaccharide biosynthesis</keyword>
<comment type="subcellular location">
    <subcellularLocation>
        <location evidence="9">Cell membrane</location>
    </subcellularLocation>
</comment>
<sequence>MNVLDIAYSLAALVTAPWWMRKTRSGWAERFARVLPELPPKREGVPRIMVHAVSVGEVNALRELVPRLAGEADVVVTVSTDTGMARARELFAERCTVARYPLDGSGAVRRFLDAVRPDAVGLVELELWPNFVRECVARSIPVAVINGRLSERSFLGYRRIRRWISPAFASLSVAAVQDGAYAERFCAMGVPADRVALTGSMKFDSSRIEDDVEGAAELAAALGIDRAGLLVVAGSTGPGEEALLHAACQRASEIVGREVQLLCAPRKPERFEEAARALPGCARRTVPSGSAGSARSRFLLDTLGELRQAYSLADVAVVGRSFFDQHGSDPIEPIALGCPTIIGPAVSDFAEIVRVLEEASGLVRTDRDDLCGVIAGLLGDARRREDLVANGRQCIRGLQGASARHLELLMWLAVSGGAAHAAGAGGVVARPG</sequence>
<organism evidence="11">
    <name type="scientific">uncultured Planctomycetales bacterium HF0500_02G17</name>
    <dbReference type="NCBI Taxonomy" id="723608"/>
    <lineage>
        <taxon>Bacteria</taxon>
        <taxon>Pseudomonadati</taxon>
        <taxon>Planctomycetota</taxon>
        <taxon>Planctomycetia</taxon>
        <taxon>Planctomycetales</taxon>
        <taxon>environmental samples</taxon>
    </lineage>
</organism>
<dbReference type="InterPro" id="IPR007507">
    <property type="entry name" value="Glycos_transf_N"/>
</dbReference>
<dbReference type="PANTHER" id="PTHR42755:SF1">
    <property type="entry name" value="3-DEOXY-D-MANNO-OCTULOSONIC ACID TRANSFERASE, MITOCHONDRIAL-RELATED"/>
    <property type="match status" value="1"/>
</dbReference>
<comment type="pathway">
    <text evidence="1 9">Bacterial outer membrane biogenesis; LPS core biosynthesis.</text>
</comment>
<dbReference type="GO" id="GO:0005886">
    <property type="term" value="C:plasma membrane"/>
    <property type="evidence" value="ECO:0007669"/>
    <property type="project" value="UniProtKB-SubCell"/>
</dbReference>
<accession>E7C4L8</accession>
<dbReference type="Gene3D" id="3.40.50.11720">
    <property type="entry name" value="3-Deoxy-D-manno-octulosonic-acid transferase, N-terminal domain"/>
    <property type="match status" value="1"/>
</dbReference>
<feature type="site" description="Transition state stabilizer" evidence="8">
    <location>
        <position position="202"/>
    </location>
</feature>
<keyword evidence="9" id="KW-0472">Membrane</keyword>
<keyword evidence="9" id="KW-1003">Cell membrane</keyword>
<dbReference type="GO" id="GO:0043842">
    <property type="term" value="F:Kdo transferase activity"/>
    <property type="evidence" value="ECO:0007669"/>
    <property type="project" value="UniProtKB-EC"/>
</dbReference>
<dbReference type="EC" id="2.4.99.12" evidence="2 9"/>